<reference evidence="1" key="1">
    <citation type="submission" date="2023-04" db="EMBL/GenBank/DDBJ databases">
        <title>A chromosome-level genome assembly of the parasitoid wasp Eretmocerus hayati.</title>
        <authorList>
            <person name="Zhong Y."/>
            <person name="Liu S."/>
            <person name="Liu Y."/>
        </authorList>
    </citation>
    <scope>NUCLEOTIDE SEQUENCE</scope>
    <source>
        <strain evidence="1">ZJU_SS_LIU_2023</strain>
    </source>
</reference>
<sequence length="331" mass="38639">MAMTGELETWSENQNVVEENLKKQRAQFATEKEKFMKTTASEQALLMRMTFEELQRRGAGPAQCENQVRTSMALPHASGPAPRTALERVSEFKPKDDWTIWIERLEQYFGASDIPEQKKVSILLLMINCESYLLLQSFCFPYEPKTQTYQTLVEKMGNQVQPKRKVISVRFHFKQCCQRENETIKDYCARLKEKSTCYKFVWRVRDEATQRELLSEEDDLTVVKAAELADSLETARKDVTRMHVNQKKTGNNELNNIKKNRSLRDTDDRETDDTGALRTFMPKEVIQNLGFLTMFEVKETSHNFNDYIGTKMKPIGYINVDVEYEKVKKHL</sequence>
<name>A0ACC2PSH4_9HYME</name>
<gene>
    <name evidence="1" type="ORF">QAD02_022151</name>
</gene>
<protein>
    <submittedName>
        <fullName evidence="1">Uncharacterized protein</fullName>
    </submittedName>
</protein>
<organism evidence="1 2">
    <name type="scientific">Eretmocerus hayati</name>
    <dbReference type="NCBI Taxonomy" id="131215"/>
    <lineage>
        <taxon>Eukaryota</taxon>
        <taxon>Metazoa</taxon>
        <taxon>Ecdysozoa</taxon>
        <taxon>Arthropoda</taxon>
        <taxon>Hexapoda</taxon>
        <taxon>Insecta</taxon>
        <taxon>Pterygota</taxon>
        <taxon>Neoptera</taxon>
        <taxon>Endopterygota</taxon>
        <taxon>Hymenoptera</taxon>
        <taxon>Apocrita</taxon>
        <taxon>Proctotrupomorpha</taxon>
        <taxon>Chalcidoidea</taxon>
        <taxon>Aphelinidae</taxon>
        <taxon>Aphelininae</taxon>
        <taxon>Eretmocerus</taxon>
    </lineage>
</organism>
<evidence type="ECO:0000313" key="2">
    <source>
        <dbReference type="Proteomes" id="UP001239111"/>
    </source>
</evidence>
<keyword evidence="2" id="KW-1185">Reference proteome</keyword>
<dbReference type="EMBL" id="CM056741">
    <property type="protein sequence ID" value="KAJ8686357.1"/>
    <property type="molecule type" value="Genomic_DNA"/>
</dbReference>
<evidence type="ECO:0000313" key="1">
    <source>
        <dbReference type="EMBL" id="KAJ8686357.1"/>
    </source>
</evidence>
<dbReference type="Proteomes" id="UP001239111">
    <property type="component" value="Chromosome 1"/>
</dbReference>
<accession>A0ACC2PSH4</accession>
<comment type="caution">
    <text evidence="1">The sequence shown here is derived from an EMBL/GenBank/DDBJ whole genome shotgun (WGS) entry which is preliminary data.</text>
</comment>
<proteinExistence type="predicted"/>